<dbReference type="Proteomes" id="UP000828251">
    <property type="component" value="Unassembled WGS sequence"/>
</dbReference>
<name>A0A9D3VBL6_9ROSI</name>
<evidence type="ECO:0000313" key="3">
    <source>
        <dbReference type="Proteomes" id="UP000828251"/>
    </source>
</evidence>
<dbReference type="Gene3D" id="3.30.420.10">
    <property type="entry name" value="Ribonuclease H-like superfamily/Ribonuclease H"/>
    <property type="match status" value="1"/>
</dbReference>
<evidence type="ECO:0000259" key="1">
    <source>
        <dbReference type="Pfam" id="PF13456"/>
    </source>
</evidence>
<dbReference type="PANTHER" id="PTHR47723">
    <property type="entry name" value="OS05G0353850 PROTEIN"/>
    <property type="match status" value="1"/>
</dbReference>
<dbReference type="OrthoDB" id="994545at2759"/>
<gene>
    <name evidence="2" type="ORF">J1N35_020029</name>
</gene>
<keyword evidence="3" id="KW-1185">Reference proteome</keyword>
<dbReference type="EMBL" id="JAIQCV010000007">
    <property type="protein sequence ID" value="KAH1080268.1"/>
    <property type="molecule type" value="Genomic_DNA"/>
</dbReference>
<dbReference type="PANTHER" id="PTHR47723:SF24">
    <property type="entry name" value="RNASE H TYPE-1 DOMAIN-CONTAINING PROTEIN"/>
    <property type="match status" value="1"/>
</dbReference>
<dbReference type="Pfam" id="PF13456">
    <property type="entry name" value="RVT_3"/>
    <property type="match status" value="1"/>
</dbReference>
<dbReference type="CDD" id="cd06222">
    <property type="entry name" value="RNase_H_like"/>
    <property type="match status" value="1"/>
</dbReference>
<protein>
    <recommendedName>
        <fullName evidence="1">RNase H type-1 domain-containing protein</fullName>
    </recommendedName>
</protein>
<organism evidence="2 3">
    <name type="scientific">Gossypium stocksii</name>
    <dbReference type="NCBI Taxonomy" id="47602"/>
    <lineage>
        <taxon>Eukaryota</taxon>
        <taxon>Viridiplantae</taxon>
        <taxon>Streptophyta</taxon>
        <taxon>Embryophyta</taxon>
        <taxon>Tracheophyta</taxon>
        <taxon>Spermatophyta</taxon>
        <taxon>Magnoliopsida</taxon>
        <taxon>eudicotyledons</taxon>
        <taxon>Gunneridae</taxon>
        <taxon>Pentapetalae</taxon>
        <taxon>rosids</taxon>
        <taxon>malvids</taxon>
        <taxon>Malvales</taxon>
        <taxon>Malvaceae</taxon>
        <taxon>Malvoideae</taxon>
        <taxon>Gossypium</taxon>
    </lineage>
</organism>
<accession>A0A9D3VBL6</accession>
<reference evidence="2 3" key="1">
    <citation type="journal article" date="2021" name="Plant Biotechnol. J.">
        <title>Multi-omics assisted identification of the key and species-specific regulatory components of drought-tolerant mechanisms in Gossypium stocksii.</title>
        <authorList>
            <person name="Yu D."/>
            <person name="Ke L."/>
            <person name="Zhang D."/>
            <person name="Wu Y."/>
            <person name="Sun Y."/>
            <person name="Mei J."/>
            <person name="Sun J."/>
            <person name="Sun Y."/>
        </authorList>
    </citation>
    <scope>NUCLEOTIDE SEQUENCE [LARGE SCALE GENOMIC DNA]</scope>
    <source>
        <strain evidence="3">cv. E1</strain>
        <tissue evidence="2">Leaf</tissue>
    </source>
</reference>
<dbReference type="GO" id="GO:0003676">
    <property type="term" value="F:nucleic acid binding"/>
    <property type="evidence" value="ECO:0007669"/>
    <property type="project" value="InterPro"/>
</dbReference>
<dbReference type="InterPro" id="IPR036397">
    <property type="entry name" value="RNaseH_sf"/>
</dbReference>
<comment type="caution">
    <text evidence="2">The sequence shown here is derived from an EMBL/GenBank/DDBJ whole genome shotgun (WGS) entry which is preliminary data.</text>
</comment>
<sequence length="108" mass="11909">MAPERGWLKLNTNGVVSIPNGSASIGGVFRDHCARWISGFTIQTGEKSVFKIETKTIFEGLKIIWDSDFRQIEVKCGNALIVEAILTGGAANNKMSNLRLIYQFSNCN</sequence>
<dbReference type="InterPro" id="IPR044730">
    <property type="entry name" value="RNase_H-like_dom_plant"/>
</dbReference>
<dbReference type="InterPro" id="IPR002156">
    <property type="entry name" value="RNaseH_domain"/>
</dbReference>
<dbReference type="InterPro" id="IPR053151">
    <property type="entry name" value="RNase_H-like"/>
</dbReference>
<feature type="domain" description="RNase H type-1" evidence="1">
    <location>
        <begin position="11"/>
        <end position="98"/>
    </location>
</feature>
<evidence type="ECO:0000313" key="2">
    <source>
        <dbReference type="EMBL" id="KAH1080268.1"/>
    </source>
</evidence>
<dbReference type="GO" id="GO:0004523">
    <property type="term" value="F:RNA-DNA hybrid ribonuclease activity"/>
    <property type="evidence" value="ECO:0007669"/>
    <property type="project" value="InterPro"/>
</dbReference>
<dbReference type="AlphaFoldDB" id="A0A9D3VBL6"/>
<proteinExistence type="predicted"/>